<dbReference type="SUPFAM" id="SSF48452">
    <property type="entry name" value="TPR-like"/>
    <property type="match status" value="1"/>
</dbReference>
<feature type="compositionally biased region" description="Polar residues" evidence="1">
    <location>
        <begin position="1"/>
        <end position="12"/>
    </location>
</feature>
<reference evidence="2 3" key="1">
    <citation type="submission" date="2022-10" db="EMBL/GenBank/DDBJ databases">
        <title>Draft genome sequence of Streptomyces sp. YSPA8.</title>
        <authorList>
            <person name="Moriuchi R."/>
            <person name="Dohra H."/>
            <person name="Yamamura H."/>
            <person name="Kodani S."/>
        </authorList>
    </citation>
    <scope>NUCLEOTIDE SEQUENCE [LARGE SCALE GENOMIC DNA]</scope>
    <source>
        <strain evidence="2 3">YSPA8</strain>
    </source>
</reference>
<organism evidence="2 3">
    <name type="scientific">Streptomyces yaizuensis</name>
    <dbReference type="NCBI Taxonomy" id="2989713"/>
    <lineage>
        <taxon>Bacteria</taxon>
        <taxon>Bacillati</taxon>
        <taxon>Actinomycetota</taxon>
        <taxon>Actinomycetes</taxon>
        <taxon>Kitasatosporales</taxon>
        <taxon>Streptomycetaceae</taxon>
        <taxon>Streptomyces</taxon>
    </lineage>
</organism>
<dbReference type="Gene3D" id="1.25.40.10">
    <property type="entry name" value="Tetratricopeptide repeat domain"/>
    <property type="match status" value="1"/>
</dbReference>
<dbReference type="CDD" id="cd00093">
    <property type="entry name" value="HTH_XRE"/>
    <property type="match status" value="1"/>
</dbReference>
<keyword evidence="3" id="KW-1185">Reference proteome</keyword>
<evidence type="ECO:0000256" key="1">
    <source>
        <dbReference type="SAM" id="MobiDB-lite"/>
    </source>
</evidence>
<proteinExistence type="predicted"/>
<dbReference type="InterPro" id="IPR001387">
    <property type="entry name" value="Cro/C1-type_HTH"/>
</dbReference>
<dbReference type="InterPro" id="IPR011990">
    <property type="entry name" value="TPR-like_helical_dom_sf"/>
</dbReference>
<comment type="caution">
    <text evidence="2">The sequence shown here is derived from an EMBL/GenBank/DDBJ whole genome shotgun (WGS) entry which is preliminary data.</text>
</comment>
<dbReference type="EMBL" id="BSBI01000004">
    <property type="protein sequence ID" value="GLF95210.1"/>
    <property type="molecule type" value="Genomic_DNA"/>
</dbReference>
<name>A0ABQ5NYF0_9ACTN</name>
<protein>
    <submittedName>
        <fullName evidence="2">Helix-turn-helix domain-containing protein</fullName>
    </submittedName>
</protein>
<evidence type="ECO:0000313" key="3">
    <source>
        <dbReference type="Proteomes" id="UP001291653"/>
    </source>
</evidence>
<accession>A0ABQ5NYF0</accession>
<dbReference type="RefSeq" id="WP_323447264.1">
    <property type="nucleotide sequence ID" value="NZ_BSBI01000004.1"/>
</dbReference>
<evidence type="ECO:0000313" key="2">
    <source>
        <dbReference type="EMBL" id="GLF95210.1"/>
    </source>
</evidence>
<sequence>MASPGNANTNEALRTARTDQGWYSQEQAADQISTIGQRVLGDPYFHISPRTWRRWESAIPGWPRPDTAIVLRAVFGTGPEHLGFTPPPGHPAATVRTWPDPLPEDPVKRRHFLAAGPAAALAASTPALAAPAPGRVDAQLVGYFTQQLNGHYTADMLLGPLDLLGTVSEQYRLISTLCRQATGPVRHDLTRVGAAYAVLAGWLHQDAGQWEQARSWHGTALADAQTADDPDLHAYTLANLAYLHVELGDGHASITLCERGLHLTGLPPIARMQLTYQQAHGHSLLGDHTAVDTLLDAAQHTAHTRPENPPTPWGRTAALGNPHFFDIQRATCYGRLGLHSRAQPLWERVTAAVPDTARRRAGIYLARQATAHAALGEPEQALALATESARIAAETRSARHIGELRTLRDRMSRWNNTPLRDELEHAFRPISA</sequence>
<gene>
    <name evidence="2" type="ORF">SYYSPA8_12955</name>
</gene>
<feature type="region of interest" description="Disordered" evidence="1">
    <location>
        <begin position="1"/>
        <end position="21"/>
    </location>
</feature>
<dbReference type="Proteomes" id="UP001291653">
    <property type="component" value="Unassembled WGS sequence"/>
</dbReference>